<dbReference type="AlphaFoldDB" id="A0A4C1UT04"/>
<dbReference type="EMBL" id="BGZK01000222">
    <property type="protein sequence ID" value="GBP29575.1"/>
    <property type="molecule type" value="Genomic_DNA"/>
</dbReference>
<protein>
    <recommendedName>
        <fullName evidence="3">Histone-lysine N-methyltransferase SETMAR</fullName>
    </recommendedName>
</protein>
<keyword evidence="2" id="KW-1185">Reference proteome</keyword>
<organism evidence="1 2">
    <name type="scientific">Eumeta variegata</name>
    <name type="common">Bagworm moth</name>
    <name type="synonym">Eumeta japonica</name>
    <dbReference type="NCBI Taxonomy" id="151549"/>
    <lineage>
        <taxon>Eukaryota</taxon>
        <taxon>Metazoa</taxon>
        <taxon>Ecdysozoa</taxon>
        <taxon>Arthropoda</taxon>
        <taxon>Hexapoda</taxon>
        <taxon>Insecta</taxon>
        <taxon>Pterygota</taxon>
        <taxon>Neoptera</taxon>
        <taxon>Endopterygota</taxon>
        <taxon>Lepidoptera</taxon>
        <taxon>Glossata</taxon>
        <taxon>Ditrysia</taxon>
        <taxon>Tineoidea</taxon>
        <taxon>Psychidae</taxon>
        <taxon>Oiketicinae</taxon>
        <taxon>Eumeta</taxon>
    </lineage>
</organism>
<gene>
    <name evidence="1" type="ORF">EVAR_79124_1</name>
</gene>
<evidence type="ECO:0008006" key="3">
    <source>
        <dbReference type="Google" id="ProtNLM"/>
    </source>
</evidence>
<evidence type="ECO:0000313" key="1">
    <source>
        <dbReference type="EMBL" id="GBP29575.1"/>
    </source>
</evidence>
<accession>A0A4C1UT04</accession>
<reference evidence="1 2" key="1">
    <citation type="journal article" date="2019" name="Commun. Biol.">
        <title>The bagworm genome reveals a unique fibroin gene that provides high tensile strength.</title>
        <authorList>
            <person name="Kono N."/>
            <person name="Nakamura H."/>
            <person name="Ohtoshi R."/>
            <person name="Tomita M."/>
            <person name="Numata K."/>
            <person name="Arakawa K."/>
        </authorList>
    </citation>
    <scope>NUCLEOTIDE SEQUENCE [LARGE SCALE GENOMIC DNA]</scope>
</reference>
<dbReference type="OrthoDB" id="10017160at2759"/>
<dbReference type="InterPro" id="IPR036397">
    <property type="entry name" value="RNaseH_sf"/>
</dbReference>
<comment type="caution">
    <text evidence="1">The sequence shown here is derived from an EMBL/GenBank/DDBJ whole genome shotgun (WGS) entry which is preliminary data.</text>
</comment>
<dbReference type="Proteomes" id="UP000299102">
    <property type="component" value="Unassembled WGS sequence"/>
</dbReference>
<dbReference type="GO" id="GO:0003676">
    <property type="term" value="F:nucleic acid binding"/>
    <property type="evidence" value="ECO:0007669"/>
    <property type="project" value="InterPro"/>
</dbReference>
<sequence length="244" mass="27739">MREGCPMARTDDNIGAVRLTIKTDKRVGYQLIRTSLGIGMSQMHKILHEYLAVRKLCTRKRSRSRIPLHQDNASYVPLDTTNNLETLGIVILTYLPYSPDLAPYIFPEIKEKHLGKWLTDAEEAGAAYESPSKRSLSGGGDTRYGTEIRVRDHNRERDCGQSGAKARRFVIKQFSDNAQRNLENERGDICPDFGVGLRADAAACALKTMEVFFLERRPFSFELISAVRTAWRGTREIFRFVHLT</sequence>
<name>A0A4C1UT04_EUMVA</name>
<proteinExistence type="predicted"/>
<dbReference type="Gene3D" id="3.30.420.10">
    <property type="entry name" value="Ribonuclease H-like superfamily/Ribonuclease H"/>
    <property type="match status" value="1"/>
</dbReference>
<evidence type="ECO:0000313" key="2">
    <source>
        <dbReference type="Proteomes" id="UP000299102"/>
    </source>
</evidence>